<proteinExistence type="predicted"/>
<keyword evidence="2" id="KW-1185">Reference proteome</keyword>
<dbReference type="GeneID" id="80535784"/>
<dbReference type="InterPro" id="IPR007784">
    <property type="entry name" value="PIR"/>
</dbReference>
<name>A0A3G2JTW8_9ABAC</name>
<sequence length="511" mass="58162">MIFLLLLVFLVLIVFIIYNQITLLQYEQKDYVPPIAIFDTSDVPLIDPPTEIIIEGNPYECHKQLTPCVTHQDCDICREGLANCQYFDETTIITLTNDNDEEEKFTILPGESYCLALDRERARSCNPNTGVWLLAESPVGFSLLCSCLTPGLVTQLNMYEDCDIPIGCQPHGYIISINETPMRCSCELGFVADFDTSTQTPYCRSRRIRDVIQNPEFFPLEPCAAGFVRIENENLNPEYLRMTNARNVCVIDPCSVDPISGISTGGFLSSYMYNNEQISFCQCPASQLSFGVYTEHSMLKRGSVRAVNACIKPIHFINIDHHSRYSYFWGDADKDYFSNDNIRLTFSTYSHLTSPRYSRMVYSYENYLFIKFSTAFTPNIFIGHMDPSINLNSIFHQFLQYNSGTDLCMIYPNNCTVSFTTCCSGCLRNTFTEFCLMKINFAGRIFTSVSPTPNNGNYPVLLNVSLCYFLFIGNSSFRNGEVFTGNDLQTSQHNINTVLPAILRLYQNYNE</sequence>
<gene>
    <name evidence="1" type="primary">pif-1</name>
    <name evidence="1" type="ORF">SENV_ORF28</name>
</gene>
<reference evidence="1 2" key="1">
    <citation type="submission" date="2018-05" db="EMBL/GenBank/DDBJ databases">
        <title>The genome sequence of a novel Spodoptera exigua multiple nucleopolyhedrovirus, SeMNPV-QD, isolated from Qingdao, China.</title>
        <authorList>
            <person name="Chen Y."/>
            <person name="Qi B."/>
            <person name="Zheng G."/>
            <person name="Zhang Y."/>
            <person name="Li C."/>
        </authorList>
    </citation>
    <scope>NUCLEOTIDE SEQUENCE [LARGE SCALE GENOMIC DNA]</scope>
    <source>
        <strain evidence="1">SeMNPV-QD</strain>
    </source>
</reference>
<dbReference type="EMBL" id="MH370144">
    <property type="protein sequence ID" value="AYN44988.1"/>
    <property type="molecule type" value="Genomic_DNA"/>
</dbReference>
<dbReference type="Proteomes" id="UP000676073">
    <property type="component" value="Segment"/>
</dbReference>
<evidence type="ECO:0000313" key="2">
    <source>
        <dbReference type="Proteomes" id="UP000676073"/>
    </source>
</evidence>
<dbReference type="KEGG" id="vg:80535784"/>
<protein>
    <submittedName>
        <fullName evidence="1">Pif-1</fullName>
    </submittedName>
</protein>
<organism evidence="1 2">
    <name type="scientific">Spodoptera exigua multiple nucleopolyhedrovirus</name>
    <dbReference type="NCBI Taxonomy" id="10454"/>
    <lineage>
        <taxon>Viruses</taxon>
        <taxon>Viruses incertae sedis</taxon>
        <taxon>Naldaviricetes</taxon>
        <taxon>Lefavirales</taxon>
        <taxon>Baculoviridae</taxon>
        <taxon>Alphabaculovirus</taxon>
    </lineage>
</organism>
<evidence type="ECO:0000313" key="1">
    <source>
        <dbReference type="EMBL" id="AYN44988.1"/>
    </source>
</evidence>
<dbReference type="Pfam" id="PF05092">
    <property type="entry name" value="PIF"/>
    <property type="match status" value="1"/>
</dbReference>
<dbReference type="RefSeq" id="YP_010797792.1">
    <property type="nucleotide sequence ID" value="NC_076246.1"/>
</dbReference>
<accession>A0A3G2JTW8</accession>